<keyword evidence="4" id="KW-0788">Thiol protease</keyword>
<accession>A0A167WBG9</accession>
<dbReference type="Pfam" id="PF02902">
    <property type="entry name" value="Peptidase_C48"/>
    <property type="match status" value="1"/>
</dbReference>
<dbReference type="OrthoDB" id="1939479at2759"/>
<feature type="compositionally biased region" description="Polar residues" evidence="5">
    <location>
        <begin position="516"/>
        <end position="529"/>
    </location>
</feature>
<dbReference type="PANTHER" id="PTHR46468">
    <property type="entry name" value="SENTRIN-SPECIFIC PROTEASE 8"/>
    <property type="match status" value="1"/>
</dbReference>
<organism evidence="7 8">
    <name type="scientific">Ascosphaera apis ARSEF 7405</name>
    <dbReference type="NCBI Taxonomy" id="392613"/>
    <lineage>
        <taxon>Eukaryota</taxon>
        <taxon>Fungi</taxon>
        <taxon>Dikarya</taxon>
        <taxon>Ascomycota</taxon>
        <taxon>Pezizomycotina</taxon>
        <taxon>Eurotiomycetes</taxon>
        <taxon>Eurotiomycetidae</taxon>
        <taxon>Onygenales</taxon>
        <taxon>Ascosphaeraceae</taxon>
        <taxon>Ascosphaera</taxon>
    </lineage>
</organism>
<evidence type="ECO:0000256" key="1">
    <source>
        <dbReference type="ARBA" id="ARBA00005234"/>
    </source>
</evidence>
<dbReference type="SUPFAM" id="SSF54001">
    <property type="entry name" value="Cysteine proteinases"/>
    <property type="match status" value="1"/>
</dbReference>
<feature type="compositionally biased region" description="Polar residues" evidence="5">
    <location>
        <begin position="1"/>
        <end position="14"/>
    </location>
</feature>
<evidence type="ECO:0000259" key="6">
    <source>
        <dbReference type="PROSITE" id="PS50600"/>
    </source>
</evidence>
<gene>
    <name evidence="7" type="ORF">AAP_04732</name>
</gene>
<dbReference type="GO" id="GO:0000338">
    <property type="term" value="P:protein deneddylation"/>
    <property type="evidence" value="ECO:0007669"/>
    <property type="project" value="TreeGrafter"/>
</dbReference>
<evidence type="ECO:0000313" key="8">
    <source>
        <dbReference type="Proteomes" id="UP000242877"/>
    </source>
</evidence>
<comment type="caution">
    <text evidence="7">The sequence shown here is derived from an EMBL/GenBank/DDBJ whole genome shotgun (WGS) entry which is preliminary data.</text>
</comment>
<feature type="compositionally biased region" description="Low complexity" evidence="5">
    <location>
        <begin position="100"/>
        <end position="114"/>
    </location>
</feature>
<dbReference type="PANTHER" id="PTHR46468:SF1">
    <property type="entry name" value="SENTRIN-SPECIFIC PROTEASE 8"/>
    <property type="match status" value="1"/>
</dbReference>
<dbReference type="InterPro" id="IPR038765">
    <property type="entry name" value="Papain-like_cys_pep_sf"/>
</dbReference>
<sequence length="851" mass="91239">MSSRQQSISQNTPAPVTRAISRAARSETPASAILADLATASPVNPSKRAAMAAHLAKYPPRFTFNENDYPGRVIPIRATITDREENVLSQPAAASDTRQGSVDSSGSSSSSASEVSERGDPALRVNTALRIGHTPIIDSTQVIAKTIVDGNLGDRWVAPISFGPLARIVQGWPERHIIKTIDWVKTPKAYTSPMDRALPVIQADAPAAPFKCTACQRMGLFTVCTVHPEYSSIIDVAPAAKDPLERSLALVDDPEQLGLLLQDHLNRLGLYLAHQEGGVPVWPVMPPVRQRRILLRRWAAHDGFAVVPQATYDQMKDRLAKIRYKYIQEQIRDDETILLPKGTTASAGARADKASMGPLGSKKRGMEASGLDPVGGASLKKKLKGKQPLSSATMPVEGGSESESDSAAEGASGAAQTLLSAFTASSNQIAAAAGPSALGPDVVSGSTILQDVQAAAGGEGQGQESTASGKAPGVERERVVEAEGVSVSAVVNLMQSKRIPPAVVDPAATTPLHQEAASQMPANESNSGVDEQGEELPDRVVLPLPSVKPGWLEKLSGMMQDAQLVCSETWLTAGNYPISISPDDIAILNDPAGWLNDTIIAGYCRMLCKVVNDGARARAVVWVDPSLTSALCRDIQQAQGMDGYASICHEVDQAGMVVLPVHDSGREHWLLVVAVPERREAWVFDSFRYYEKNELDVLLPFMSPILNWLNQVHVGLKGVDLGGWTVHPNVSPLQDNTDDCGIFVCASLRYLVCRRDASRPLPYSQTDIPAFRAHLKCELVLGSLERSVLPEDPVVYRGPSEFVRESPTVRDYLHKHKKESRQSLLDSIAVEDEVSGGDPSAGAAAEAASQN</sequence>
<feature type="region of interest" description="Disordered" evidence="5">
    <location>
        <begin position="1"/>
        <end position="27"/>
    </location>
</feature>
<proteinExistence type="inferred from homology"/>
<dbReference type="GO" id="GO:0006508">
    <property type="term" value="P:proteolysis"/>
    <property type="evidence" value="ECO:0007669"/>
    <property type="project" value="UniProtKB-KW"/>
</dbReference>
<name>A0A167WBG9_9EURO</name>
<feature type="domain" description="Ubiquitin-like protease family profile" evidence="6">
    <location>
        <begin position="578"/>
        <end position="751"/>
    </location>
</feature>
<evidence type="ECO:0000256" key="4">
    <source>
        <dbReference type="ARBA" id="ARBA00022807"/>
    </source>
</evidence>
<evidence type="ECO:0000256" key="2">
    <source>
        <dbReference type="ARBA" id="ARBA00022670"/>
    </source>
</evidence>
<dbReference type="EMBL" id="AZGZ01000024">
    <property type="protein sequence ID" value="KZZ88634.1"/>
    <property type="molecule type" value="Genomic_DNA"/>
</dbReference>
<evidence type="ECO:0000256" key="5">
    <source>
        <dbReference type="SAM" id="MobiDB-lite"/>
    </source>
</evidence>
<dbReference type="PROSITE" id="PS50600">
    <property type="entry name" value="ULP_PROTEASE"/>
    <property type="match status" value="1"/>
</dbReference>
<feature type="region of interest" description="Disordered" evidence="5">
    <location>
        <begin position="344"/>
        <end position="411"/>
    </location>
</feature>
<reference evidence="7 8" key="1">
    <citation type="journal article" date="2016" name="Genome Biol. Evol.">
        <title>Divergent and convergent evolution of fungal pathogenicity.</title>
        <authorList>
            <person name="Shang Y."/>
            <person name="Xiao G."/>
            <person name="Zheng P."/>
            <person name="Cen K."/>
            <person name="Zhan S."/>
            <person name="Wang C."/>
        </authorList>
    </citation>
    <scope>NUCLEOTIDE SEQUENCE [LARGE SCALE GENOMIC DNA]</scope>
    <source>
        <strain evidence="7 8">ARSEF 7405</strain>
    </source>
</reference>
<dbReference type="VEuPathDB" id="FungiDB:AAP_04732"/>
<keyword evidence="8" id="KW-1185">Reference proteome</keyword>
<feature type="region of interest" description="Disordered" evidence="5">
    <location>
        <begin position="454"/>
        <end position="476"/>
    </location>
</feature>
<dbReference type="Proteomes" id="UP000242877">
    <property type="component" value="Unassembled WGS sequence"/>
</dbReference>
<feature type="region of interest" description="Disordered" evidence="5">
    <location>
        <begin position="88"/>
        <end position="120"/>
    </location>
</feature>
<feature type="compositionally biased region" description="Low complexity" evidence="5">
    <location>
        <begin position="836"/>
        <end position="851"/>
    </location>
</feature>
<dbReference type="GO" id="GO:0008234">
    <property type="term" value="F:cysteine-type peptidase activity"/>
    <property type="evidence" value="ECO:0007669"/>
    <property type="project" value="UniProtKB-KW"/>
</dbReference>
<evidence type="ECO:0000256" key="3">
    <source>
        <dbReference type="ARBA" id="ARBA00022801"/>
    </source>
</evidence>
<comment type="similarity">
    <text evidence="1">Belongs to the peptidase C48 family.</text>
</comment>
<keyword evidence="2" id="KW-0645">Protease</keyword>
<dbReference type="Gene3D" id="3.40.395.10">
    <property type="entry name" value="Adenoviral Proteinase, Chain A"/>
    <property type="match status" value="1"/>
</dbReference>
<feature type="compositionally biased region" description="Low complexity" evidence="5">
    <location>
        <begin position="386"/>
        <end position="399"/>
    </location>
</feature>
<dbReference type="InterPro" id="IPR003653">
    <property type="entry name" value="Peptidase_C48_C"/>
</dbReference>
<dbReference type="AlphaFoldDB" id="A0A167WBG9"/>
<feature type="region of interest" description="Disordered" evidence="5">
    <location>
        <begin position="831"/>
        <end position="851"/>
    </location>
</feature>
<keyword evidence="3" id="KW-0378">Hydrolase</keyword>
<dbReference type="InterPro" id="IPR044613">
    <property type="entry name" value="Nep1/2-like"/>
</dbReference>
<feature type="region of interest" description="Disordered" evidence="5">
    <location>
        <begin position="512"/>
        <end position="532"/>
    </location>
</feature>
<protein>
    <submittedName>
        <fullName evidence="7">Peptidase C48, SUMO/Sentrin/Ubl1</fullName>
    </submittedName>
</protein>
<dbReference type="GO" id="GO:0019784">
    <property type="term" value="F:deNEDDylase activity"/>
    <property type="evidence" value="ECO:0007669"/>
    <property type="project" value="InterPro"/>
</dbReference>
<evidence type="ECO:0000313" key="7">
    <source>
        <dbReference type="EMBL" id="KZZ88634.1"/>
    </source>
</evidence>